<evidence type="ECO:0000256" key="1">
    <source>
        <dbReference type="SAM" id="Phobius"/>
    </source>
</evidence>
<name>A0A0S2HVP3_9BACT</name>
<reference evidence="2 3" key="1">
    <citation type="submission" date="2015-11" db="EMBL/GenBank/DDBJ databases">
        <title>Description and complete genome sequence of a novel strain predominating in hypersaline microbial mats and representing a new family of the Bacteriodetes phylum.</title>
        <authorList>
            <person name="Spring S."/>
            <person name="Bunk B."/>
            <person name="Sproer C."/>
            <person name="Klenk H.-P."/>
        </authorList>
    </citation>
    <scope>NUCLEOTIDE SEQUENCE [LARGE SCALE GENOMIC DNA]</scope>
    <source>
        <strain evidence="2 3">L21-Spi-D4</strain>
    </source>
</reference>
<dbReference type="KEGG" id="blq:L21SP5_00420"/>
<keyword evidence="3" id="KW-1185">Reference proteome</keyword>
<feature type="transmembrane region" description="Helical" evidence="1">
    <location>
        <begin position="12"/>
        <end position="32"/>
    </location>
</feature>
<sequence length="52" mass="5952">MVEPPIKNNPIFMEIVFVTTGLIISVVLILVVSKYKKFSIEVGKWFKLNAEK</sequence>
<dbReference type="EMBL" id="CP013118">
    <property type="protein sequence ID" value="ALO14099.1"/>
    <property type="molecule type" value="Genomic_DNA"/>
</dbReference>
<evidence type="ECO:0000313" key="3">
    <source>
        <dbReference type="Proteomes" id="UP000064893"/>
    </source>
</evidence>
<gene>
    <name evidence="2" type="ORF">L21SP5_00420</name>
</gene>
<dbReference type="Proteomes" id="UP000064893">
    <property type="component" value="Chromosome"/>
</dbReference>
<organism evidence="2 3">
    <name type="scientific">Salinivirga cyanobacteriivorans</name>
    <dbReference type="NCBI Taxonomy" id="1307839"/>
    <lineage>
        <taxon>Bacteria</taxon>
        <taxon>Pseudomonadati</taxon>
        <taxon>Bacteroidota</taxon>
        <taxon>Bacteroidia</taxon>
        <taxon>Bacteroidales</taxon>
        <taxon>Salinivirgaceae</taxon>
        <taxon>Salinivirga</taxon>
    </lineage>
</organism>
<accession>A0A0S2HVP3</accession>
<proteinExistence type="predicted"/>
<evidence type="ECO:0000313" key="2">
    <source>
        <dbReference type="EMBL" id="ALO14099.1"/>
    </source>
</evidence>
<keyword evidence="1" id="KW-0812">Transmembrane</keyword>
<dbReference type="AlphaFoldDB" id="A0A0S2HVP3"/>
<protein>
    <submittedName>
        <fullName evidence="2">Uncharacterized protein</fullName>
    </submittedName>
</protein>
<keyword evidence="1" id="KW-0472">Membrane</keyword>
<keyword evidence="1" id="KW-1133">Transmembrane helix</keyword>
<dbReference type="STRING" id="1307839.L21SP5_00420"/>